<feature type="non-terminal residue" evidence="3">
    <location>
        <position position="1"/>
    </location>
</feature>
<dbReference type="EMBL" id="UINC01076240">
    <property type="protein sequence ID" value="SVC15221.1"/>
    <property type="molecule type" value="Genomic_DNA"/>
</dbReference>
<dbReference type="AlphaFoldDB" id="A0A382JXE1"/>
<dbReference type="PROSITE" id="PS00600">
    <property type="entry name" value="AA_TRANSFER_CLASS_3"/>
    <property type="match status" value="1"/>
</dbReference>
<protein>
    <recommendedName>
        <fullName evidence="4">Aminotransferase class III</fullName>
    </recommendedName>
</protein>
<comment type="cofactor">
    <cofactor evidence="1">
        <name>pyridoxal 5'-phosphate</name>
        <dbReference type="ChEBI" id="CHEBI:597326"/>
    </cofactor>
</comment>
<dbReference type="GO" id="GO:0008483">
    <property type="term" value="F:transaminase activity"/>
    <property type="evidence" value="ECO:0007669"/>
    <property type="project" value="InterPro"/>
</dbReference>
<accession>A0A382JXE1</accession>
<dbReference type="InterPro" id="IPR015422">
    <property type="entry name" value="PyrdxlP-dep_Trfase_small"/>
</dbReference>
<evidence type="ECO:0000256" key="2">
    <source>
        <dbReference type="ARBA" id="ARBA00022898"/>
    </source>
</evidence>
<dbReference type="InterPro" id="IPR005814">
    <property type="entry name" value="Aminotrans_3"/>
</dbReference>
<reference evidence="3" key="1">
    <citation type="submission" date="2018-05" db="EMBL/GenBank/DDBJ databases">
        <authorList>
            <person name="Lanie J.A."/>
            <person name="Ng W.-L."/>
            <person name="Kazmierczak K.M."/>
            <person name="Andrzejewski T.M."/>
            <person name="Davidsen T.M."/>
            <person name="Wayne K.J."/>
            <person name="Tettelin H."/>
            <person name="Glass J.I."/>
            <person name="Rusch D."/>
            <person name="Podicherti R."/>
            <person name="Tsui H.-C.T."/>
            <person name="Winkler M.E."/>
        </authorList>
    </citation>
    <scope>NUCLEOTIDE SEQUENCE</scope>
</reference>
<organism evidence="3">
    <name type="scientific">marine metagenome</name>
    <dbReference type="NCBI Taxonomy" id="408172"/>
    <lineage>
        <taxon>unclassified sequences</taxon>
        <taxon>metagenomes</taxon>
        <taxon>ecological metagenomes</taxon>
    </lineage>
</organism>
<feature type="non-terminal residue" evidence="3">
    <location>
        <position position="417"/>
    </location>
</feature>
<dbReference type="Gene3D" id="3.90.1150.10">
    <property type="entry name" value="Aspartate Aminotransferase, domain 1"/>
    <property type="match status" value="1"/>
</dbReference>
<evidence type="ECO:0000313" key="3">
    <source>
        <dbReference type="EMBL" id="SVC15221.1"/>
    </source>
</evidence>
<dbReference type="SUPFAM" id="SSF53383">
    <property type="entry name" value="PLP-dependent transferases"/>
    <property type="match status" value="1"/>
</dbReference>
<sequence>VISIKKSDEFKIRALNVIPHQTGTFSRASDHFVEGIYPSYIESASGAYFTDVDGNKFLDYLCGLGPITLGYNYEPVNSAIINQLKKGILFSLPHTIEVELSELFCHTIPFADMVKFEKSGSNAVTGAVRAARAITKRDKIAYCGSGGVWHDWQAAMVSRDDGVPKFNANLIKIFDYNDIGGLEQIFEDSNEEIAAIVLEPTIFETPENNFLRKVRKLADENNTLLILDEVVTGFRFDVKGGQKYFNIKGDLTCFGKGMGNGLPISAISGPEEFMKVFDRLWVSSTNNAEALSMAGTVAVINEMEQKNTIQHCWERGTELLEGWNKISNENQISAKMKGYPIRMFLDTRNQNDESMPTLKALILQELVKEGIFMSPSVCFISFSHTQEDIEKTLQIYEKICKKVISGLDEKKYQSMIQ</sequence>
<dbReference type="InterPro" id="IPR015424">
    <property type="entry name" value="PyrdxlP-dep_Trfase"/>
</dbReference>
<dbReference type="Gene3D" id="3.40.640.10">
    <property type="entry name" value="Type I PLP-dependent aspartate aminotransferase-like (Major domain)"/>
    <property type="match status" value="1"/>
</dbReference>
<dbReference type="PANTHER" id="PTHR43713:SF3">
    <property type="entry name" value="GLUTAMATE-1-SEMIALDEHYDE 2,1-AMINOMUTASE 1, CHLOROPLASTIC-RELATED"/>
    <property type="match status" value="1"/>
</dbReference>
<dbReference type="InterPro" id="IPR049704">
    <property type="entry name" value="Aminotrans_3_PPA_site"/>
</dbReference>
<dbReference type="GO" id="GO:0030170">
    <property type="term" value="F:pyridoxal phosphate binding"/>
    <property type="evidence" value="ECO:0007669"/>
    <property type="project" value="InterPro"/>
</dbReference>
<proteinExistence type="predicted"/>
<dbReference type="InterPro" id="IPR015421">
    <property type="entry name" value="PyrdxlP-dep_Trfase_major"/>
</dbReference>
<dbReference type="Pfam" id="PF00202">
    <property type="entry name" value="Aminotran_3"/>
    <property type="match status" value="1"/>
</dbReference>
<keyword evidence="2" id="KW-0663">Pyridoxal phosphate</keyword>
<gene>
    <name evidence="3" type="ORF">METZ01_LOCUS268075</name>
</gene>
<evidence type="ECO:0000256" key="1">
    <source>
        <dbReference type="ARBA" id="ARBA00001933"/>
    </source>
</evidence>
<dbReference type="PANTHER" id="PTHR43713">
    <property type="entry name" value="GLUTAMATE-1-SEMIALDEHYDE 2,1-AMINOMUTASE"/>
    <property type="match status" value="1"/>
</dbReference>
<evidence type="ECO:0008006" key="4">
    <source>
        <dbReference type="Google" id="ProtNLM"/>
    </source>
</evidence>
<name>A0A382JXE1_9ZZZZ</name>